<organism evidence="2 3">
    <name type="scientific">Nocardiopsis akebiae</name>
    <dbReference type="NCBI Taxonomy" id="2831968"/>
    <lineage>
        <taxon>Bacteria</taxon>
        <taxon>Bacillati</taxon>
        <taxon>Actinomycetota</taxon>
        <taxon>Actinomycetes</taxon>
        <taxon>Streptosporangiales</taxon>
        <taxon>Nocardiopsidaceae</taxon>
        <taxon>Nocardiopsis</taxon>
    </lineage>
</organism>
<name>A0ABX8BY46_9ACTN</name>
<feature type="transmembrane region" description="Helical" evidence="1">
    <location>
        <begin position="56"/>
        <end position="78"/>
    </location>
</feature>
<feature type="transmembrane region" description="Helical" evidence="1">
    <location>
        <begin position="90"/>
        <end position="110"/>
    </location>
</feature>
<dbReference type="Proteomes" id="UP000678016">
    <property type="component" value="Chromosome"/>
</dbReference>
<keyword evidence="1" id="KW-1133">Transmembrane helix</keyword>
<dbReference type="EMBL" id="CP074132">
    <property type="protein sequence ID" value="QUX27110.1"/>
    <property type="molecule type" value="Genomic_DNA"/>
</dbReference>
<evidence type="ECO:0000256" key="1">
    <source>
        <dbReference type="SAM" id="Phobius"/>
    </source>
</evidence>
<gene>
    <name evidence="2" type="ORF">KGD83_17375</name>
</gene>
<feature type="transmembrane region" description="Helical" evidence="1">
    <location>
        <begin position="116"/>
        <end position="138"/>
    </location>
</feature>
<sequence>MIASCHEYDASGSRDRLGEDAFDDRVLKRLLVAHGHVRAAQPQWGAVEIAADRTAVILYLVIVDATGLAGWLISLAAVRRGWRKRGMVTALFAVGMGALVLSAGGAGGAYDRIVPLRLGMTLLCPPALPGITALVAVWRGTDR</sequence>
<protein>
    <submittedName>
        <fullName evidence="2">Uncharacterized protein</fullName>
    </submittedName>
</protein>
<keyword evidence="1" id="KW-0812">Transmembrane</keyword>
<proteinExistence type="predicted"/>
<accession>A0ABX8BY46</accession>
<evidence type="ECO:0000313" key="2">
    <source>
        <dbReference type="EMBL" id="QUX27110.1"/>
    </source>
</evidence>
<dbReference type="RefSeq" id="WP_212640194.1">
    <property type="nucleotide sequence ID" value="NZ_CP074132.1"/>
</dbReference>
<keyword evidence="3" id="KW-1185">Reference proteome</keyword>
<reference evidence="3" key="1">
    <citation type="submission" date="2021-05" db="EMBL/GenBank/DDBJ databases">
        <title>Direct Submission.</title>
        <authorList>
            <person name="Li K."/>
            <person name="Gao J."/>
        </authorList>
    </citation>
    <scope>NUCLEOTIDE SEQUENCE [LARGE SCALE GENOMIC DNA]</scope>
    <source>
        <strain evidence="3">HDS12</strain>
    </source>
</reference>
<evidence type="ECO:0000313" key="3">
    <source>
        <dbReference type="Proteomes" id="UP000678016"/>
    </source>
</evidence>
<keyword evidence="1" id="KW-0472">Membrane</keyword>